<evidence type="ECO:0000256" key="3">
    <source>
        <dbReference type="ARBA" id="ARBA00022630"/>
    </source>
</evidence>
<dbReference type="Gene3D" id="3.40.462.20">
    <property type="match status" value="1"/>
</dbReference>
<dbReference type="Gene3D" id="3.30.43.10">
    <property type="entry name" value="Uridine Diphospho-n-acetylenolpyruvylglucosamine Reductase, domain 2"/>
    <property type="match status" value="1"/>
</dbReference>
<dbReference type="RefSeq" id="WP_205113642.1">
    <property type="nucleotide sequence ID" value="NZ_JAFBCM010000001.1"/>
</dbReference>
<evidence type="ECO:0000259" key="6">
    <source>
        <dbReference type="PROSITE" id="PS51387"/>
    </source>
</evidence>
<reference evidence="8" key="1">
    <citation type="journal article" date="2019" name="Int. J. Syst. Evol. Microbiol.">
        <title>The Global Catalogue of Microorganisms (GCM) 10K type strain sequencing project: providing services to taxonomists for standard genome sequencing and annotation.</title>
        <authorList>
            <consortium name="The Broad Institute Genomics Platform"/>
            <consortium name="The Broad Institute Genome Sequencing Center for Infectious Disease"/>
            <person name="Wu L."/>
            <person name="Ma J."/>
        </authorList>
    </citation>
    <scope>NUCLEOTIDE SEQUENCE [LARGE SCALE GENOMIC DNA]</scope>
    <source>
        <strain evidence="8">CGMCC 4.7241</strain>
    </source>
</reference>
<dbReference type="InterPro" id="IPR006093">
    <property type="entry name" value="Oxy_OxRdtase_FAD_BS"/>
</dbReference>
<dbReference type="EMBL" id="JBHRZH010000016">
    <property type="protein sequence ID" value="MFC3762821.1"/>
    <property type="molecule type" value="Genomic_DNA"/>
</dbReference>
<dbReference type="PANTHER" id="PTHR42973">
    <property type="entry name" value="BINDING OXIDOREDUCTASE, PUTATIVE (AFU_ORTHOLOGUE AFUA_1G17690)-RELATED"/>
    <property type="match status" value="1"/>
</dbReference>
<dbReference type="Pfam" id="PF01565">
    <property type="entry name" value="FAD_binding_4"/>
    <property type="match status" value="1"/>
</dbReference>
<dbReference type="PROSITE" id="PS00862">
    <property type="entry name" value="OX2_COVAL_FAD"/>
    <property type="match status" value="1"/>
</dbReference>
<dbReference type="InterPro" id="IPR006094">
    <property type="entry name" value="Oxid_FAD_bind_N"/>
</dbReference>
<dbReference type="InterPro" id="IPR036318">
    <property type="entry name" value="FAD-bd_PCMH-like_sf"/>
</dbReference>
<protein>
    <submittedName>
        <fullName evidence="7">FAD-binding oxidoreductase</fullName>
    </submittedName>
</protein>
<sequence length="458" mass="48829">MTVKEEELRAAANGFAGELVFASDPAYDEVRKVWNGAIDRRPALIARCTTPDDVAAALRLARANDLPIAIRGGGHSIPGLSVVDDGVVVDLSLMRKVVVDAERKIAVAEGGALLADLDGATAAHGLQTTGGLVSHTGIAGLTLGGGMGWLARKHGLACDNLLEVELVTAEGKLVTANKDENPDLFWAVRGGGGNFGVVTKFTYQLHELGPVVFAGSAMYDGKDAPALFRHYLEFGKTAPDEVGQVLVFSTAPPAPFVPEHLQGKPIVILAACYAGPADEGERVLAPLRENGVTPFMDMFQAMPYPVLQQTIDPMSEHGVGRYLKASLHETIDDATIDMLIDHKLTAPTPFAMVMLTAVGGAISRVPVEATAYAPRSASWAIEFHADWHPGQDPTPARDWARGGAEKLPAPVVGTYVNFLTDEGAQTAYPTETYVRLQQVKKAWDPDNVFRLNQNVVPA</sequence>
<proteinExistence type="inferred from homology"/>
<comment type="cofactor">
    <cofactor evidence="1">
        <name>FAD</name>
        <dbReference type="ChEBI" id="CHEBI:57692"/>
    </cofactor>
</comment>
<dbReference type="InterPro" id="IPR016166">
    <property type="entry name" value="FAD-bd_PCMH"/>
</dbReference>
<evidence type="ECO:0000256" key="5">
    <source>
        <dbReference type="ARBA" id="ARBA00023002"/>
    </source>
</evidence>
<feature type="domain" description="FAD-binding PCMH-type" evidence="6">
    <location>
        <begin position="38"/>
        <end position="208"/>
    </location>
</feature>
<keyword evidence="8" id="KW-1185">Reference proteome</keyword>
<evidence type="ECO:0000256" key="4">
    <source>
        <dbReference type="ARBA" id="ARBA00022827"/>
    </source>
</evidence>
<dbReference type="Gene3D" id="3.30.465.10">
    <property type="match status" value="1"/>
</dbReference>
<dbReference type="Proteomes" id="UP001595699">
    <property type="component" value="Unassembled WGS sequence"/>
</dbReference>
<organism evidence="7 8">
    <name type="scientific">Tenggerimyces flavus</name>
    <dbReference type="NCBI Taxonomy" id="1708749"/>
    <lineage>
        <taxon>Bacteria</taxon>
        <taxon>Bacillati</taxon>
        <taxon>Actinomycetota</taxon>
        <taxon>Actinomycetes</taxon>
        <taxon>Propionibacteriales</taxon>
        <taxon>Nocardioidaceae</taxon>
        <taxon>Tenggerimyces</taxon>
    </lineage>
</organism>
<dbReference type="PROSITE" id="PS51387">
    <property type="entry name" value="FAD_PCMH"/>
    <property type="match status" value="1"/>
</dbReference>
<dbReference type="InterPro" id="IPR016167">
    <property type="entry name" value="FAD-bd_PCMH_sub1"/>
</dbReference>
<comment type="caution">
    <text evidence="7">The sequence shown here is derived from an EMBL/GenBank/DDBJ whole genome shotgun (WGS) entry which is preliminary data.</text>
</comment>
<gene>
    <name evidence="7" type="ORF">ACFOUW_18415</name>
</gene>
<evidence type="ECO:0000313" key="7">
    <source>
        <dbReference type="EMBL" id="MFC3762821.1"/>
    </source>
</evidence>
<evidence type="ECO:0000313" key="8">
    <source>
        <dbReference type="Proteomes" id="UP001595699"/>
    </source>
</evidence>
<evidence type="ECO:0000256" key="1">
    <source>
        <dbReference type="ARBA" id="ARBA00001974"/>
    </source>
</evidence>
<evidence type="ECO:0000256" key="2">
    <source>
        <dbReference type="ARBA" id="ARBA00005466"/>
    </source>
</evidence>
<keyword evidence="3" id="KW-0285">Flavoprotein</keyword>
<dbReference type="InterPro" id="IPR050416">
    <property type="entry name" value="FAD-linked_Oxidoreductase"/>
</dbReference>
<accession>A0ABV7YBW7</accession>
<dbReference type="PANTHER" id="PTHR42973:SF39">
    <property type="entry name" value="FAD-BINDING PCMH-TYPE DOMAIN-CONTAINING PROTEIN"/>
    <property type="match status" value="1"/>
</dbReference>
<dbReference type="InterPro" id="IPR016169">
    <property type="entry name" value="FAD-bd_PCMH_sub2"/>
</dbReference>
<dbReference type="InterPro" id="IPR012951">
    <property type="entry name" value="BBE"/>
</dbReference>
<keyword evidence="5" id="KW-0560">Oxidoreductase</keyword>
<dbReference type="SUPFAM" id="SSF56176">
    <property type="entry name" value="FAD-binding/transporter-associated domain-like"/>
    <property type="match status" value="1"/>
</dbReference>
<keyword evidence="4" id="KW-0274">FAD</keyword>
<dbReference type="Pfam" id="PF08031">
    <property type="entry name" value="BBE"/>
    <property type="match status" value="1"/>
</dbReference>
<name>A0ABV7YBW7_9ACTN</name>
<comment type="similarity">
    <text evidence="2">Belongs to the oxygen-dependent FAD-linked oxidoreductase family.</text>
</comment>